<dbReference type="PANTHER" id="PTHR46060">
    <property type="entry name" value="MARINER MOS1 TRANSPOSASE-LIKE PROTEIN"/>
    <property type="match status" value="1"/>
</dbReference>
<accession>A0A4Y2DWJ9</accession>
<organism evidence="1 2">
    <name type="scientific">Araneus ventricosus</name>
    <name type="common">Orbweaver spider</name>
    <name type="synonym">Epeira ventricosa</name>
    <dbReference type="NCBI Taxonomy" id="182803"/>
    <lineage>
        <taxon>Eukaryota</taxon>
        <taxon>Metazoa</taxon>
        <taxon>Ecdysozoa</taxon>
        <taxon>Arthropoda</taxon>
        <taxon>Chelicerata</taxon>
        <taxon>Arachnida</taxon>
        <taxon>Araneae</taxon>
        <taxon>Araneomorphae</taxon>
        <taxon>Entelegynae</taxon>
        <taxon>Araneoidea</taxon>
        <taxon>Araneidae</taxon>
        <taxon>Araneus</taxon>
    </lineage>
</organism>
<dbReference type="PANTHER" id="PTHR46060:SF1">
    <property type="entry name" value="MARINER MOS1 TRANSPOSASE-LIKE PROTEIN"/>
    <property type="match status" value="1"/>
</dbReference>
<protein>
    <recommendedName>
        <fullName evidence="3">Mos1 transposase HTH domain-containing protein</fullName>
    </recommendedName>
</protein>
<keyword evidence="2" id="KW-1185">Reference proteome</keyword>
<dbReference type="EMBL" id="BGPR01000442">
    <property type="protein sequence ID" value="GBM20449.1"/>
    <property type="molecule type" value="Genomic_DNA"/>
</dbReference>
<dbReference type="Proteomes" id="UP000499080">
    <property type="component" value="Unassembled WGS sequence"/>
</dbReference>
<proteinExistence type="predicted"/>
<comment type="caution">
    <text evidence="1">The sequence shown here is derived from an EMBL/GenBank/DDBJ whole genome shotgun (WGS) entry which is preliminary data.</text>
</comment>
<dbReference type="InterPro" id="IPR052709">
    <property type="entry name" value="Transposase-MT_Hybrid"/>
</dbReference>
<name>A0A4Y2DWJ9_ARAVE</name>
<sequence>MAVSIQNPAKCEVRSMIRFLHAKGECPADIHRQIVSVYGNIMNRQYVTKWCRAFSEGRTDGHEERRTGRSSMISDALLRRAEEAIQENRRLTLR</sequence>
<reference evidence="1 2" key="1">
    <citation type="journal article" date="2019" name="Sci. Rep.">
        <title>Orb-weaving spider Araneus ventricosus genome elucidates the spidroin gene catalogue.</title>
        <authorList>
            <person name="Kono N."/>
            <person name="Nakamura H."/>
            <person name="Ohtoshi R."/>
            <person name="Moran D.A.P."/>
            <person name="Shinohara A."/>
            <person name="Yoshida Y."/>
            <person name="Fujiwara M."/>
            <person name="Mori M."/>
            <person name="Tomita M."/>
            <person name="Arakawa K."/>
        </authorList>
    </citation>
    <scope>NUCLEOTIDE SEQUENCE [LARGE SCALE GENOMIC DNA]</scope>
</reference>
<evidence type="ECO:0000313" key="2">
    <source>
        <dbReference type="Proteomes" id="UP000499080"/>
    </source>
</evidence>
<dbReference type="OrthoDB" id="8191996at2759"/>
<dbReference type="AlphaFoldDB" id="A0A4Y2DWJ9"/>
<gene>
    <name evidence="1" type="ORF">AVEN_5540_1</name>
</gene>
<evidence type="ECO:0000313" key="1">
    <source>
        <dbReference type="EMBL" id="GBM20449.1"/>
    </source>
</evidence>
<evidence type="ECO:0008006" key="3">
    <source>
        <dbReference type="Google" id="ProtNLM"/>
    </source>
</evidence>